<evidence type="ECO:0000313" key="7">
    <source>
        <dbReference type="EMBL" id="BCJ30332.1"/>
    </source>
</evidence>
<evidence type="ECO:0000256" key="3">
    <source>
        <dbReference type="ARBA" id="ARBA00022989"/>
    </source>
</evidence>
<organism evidence="7 8">
    <name type="scientific">Actinocatenispora sera</name>
    <dbReference type="NCBI Taxonomy" id="390989"/>
    <lineage>
        <taxon>Bacteria</taxon>
        <taxon>Bacillati</taxon>
        <taxon>Actinomycetota</taxon>
        <taxon>Actinomycetes</taxon>
        <taxon>Micromonosporales</taxon>
        <taxon>Micromonosporaceae</taxon>
        <taxon>Actinocatenispora</taxon>
    </lineage>
</organism>
<evidence type="ECO:0000313" key="8">
    <source>
        <dbReference type="Proteomes" id="UP000680750"/>
    </source>
</evidence>
<dbReference type="PANTHER" id="PTHR23508">
    <property type="entry name" value="CARBOXYLIC ACID TRANSPORTER PROTEIN HOMOLOG"/>
    <property type="match status" value="1"/>
</dbReference>
<name>A0A810L6S6_9ACTN</name>
<gene>
    <name evidence="7" type="primary">iolF</name>
    <name evidence="7" type="ORF">Asera_44400</name>
</gene>
<feature type="transmembrane region" description="Helical" evidence="5">
    <location>
        <begin position="175"/>
        <end position="194"/>
    </location>
</feature>
<feature type="transmembrane region" description="Helical" evidence="5">
    <location>
        <begin position="267"/>
        <end position="288"/>
    </location>
</feature>
<feature type="transmembrane region" description="Helical" evidence="5">
    <location>
        <begin position="117"/>
        <end position="135"/>
    </location>
</feature>
<evidence type="ECO:0000256" key="4">
    <source>
        <dbReference type="ARBA" id="ARBA00023136"/>
    </source>
</evidence>
<feature type="transmembrane region" description="Helical" evidence="5">
    <location>
        <begin position="92"/>
        <end position="111"/>
    </location>
</feature>
<feature type="domain" description="Major facilitator superfamily (MFS) profile" evidence="6">
    <location>
        <begin position="18"/>
        <end position="415"/>
    </location>
</feature>
<feature type="transmembrane region" description="Helical" evidence="5">
    <location>
        <begin position="364"/>
        <end position="383"/>
    </location>
</feature>
<feature type="transmembrane region" description="Helical" evidence="5">
    <location>
        <begin position="300"/>
        <end position="319"/>
    </location>
</feature>
<feature type="transmembrane region" description="Helical" evidence="5">
    <location>
        <begin position="233"/>
        <end position="255"/>
    </location>
</feature>
<protein>
    <submittedName>
        <fullName evidence="7">Minor myo-inositol transporter IolF</fullName>
    </submittedName>
</protein>
<feature type="transmembrane region" description="Helical" evidence="5">
    <location>
        <begin position="147"/>
        <end position="169"/>
    </location>
</feature>
<keyword evidence="4 5" id="KW-0472">Membrane</keyword>
<dbReference type="AlphaFoldDB" id="A0A810L6S6"/>
<dbReference type="PANTHER" id="PTHR23508:SF10">
    <property type="entry name" value="CARBOXYLIC ACID TRANSPORTER PROTEIN HOMOLOG"/>
    <property type="match status" value="1"/>
</dbReference>
<dbReference type="GO" id="GO:0046943">
    <property type="term" value="F:carboxylic acid transmembrane transporter activity"/>
    <property type="evidence" value="ECO:0007669"/>
    <property type="project" value="TreeGrafter"/>
</dbReference>
<dbReference type="InterPro" id="IPR005829">
    <property type="entry name" value="Sugar_transporter_CS"/>
</dbReference>
<dbReference type="PROSITE" id="PS00217">
    <property type="entry name" value="SUGAR_TRANSPORT_2"/>
    <property type="match status" value="1"/>
</dbReference>
<comment type="subcellular location">
    <subcellularLocation>
        <location evidence="1">Cell membrane</location>
        <topology evidence="1">Multi-pass membrane protein</topology>
    </subcellularLocation>
</comment>
<keyword evidence="2 5" id="KW-0812">Transmembrane</keyword>
<keyword evidence="8" id="KW-1185">Reference proteome</keyword>
<dbReference type="InterPro" id="IPR036259">
    <property type="entry name" value="MFS_trans_sf"/>
</dbReference>
<dbReference type="CDD" id="cd17316">
    <property type="entry name" value="MFS_SV2_like"/>
    <property type="match status" value="1"/>
</dbReference>
<dbReference type="GO" id="GO:0005886">
    <property type="term" value="C:plasma membrane"/>
    <property type="evidence" value="ECO:0007669"/>
    <property type="project" value="UniProtKB-SubCell"/>
</dbReference>
<feature type="transmembrane region" description="Helical" evidence="5">
    <location>
        <begin position="58"/>
        <end position="80"/>
    </location>
</feature>
<dbReference type="Proteomes" id="UP000680750">
    <property type="component" value="Chromosome"/>
</dbReference>
<dbReference type="Gene3D" id="1.20.1250.20">
    <property type="entry name" value="MFS general substrate transporter like domains"/>
    <property type="match status" value="2"/>
</dbReference>
<dbReference type="PROSITE" id="PS50850">
    <property type="entry name" value="MFS"/>
    <property type="match status" value="1"/>
</dbReference>
<keyword evidence="3 5" id="KW-1133">Transmembrane helix</keyword>
<dbReference type="OrthoDB" id="9787026at2"/>
<feature type="transmembrane region" description="Helical" evidence="5">
    <location>
        <begin position="325"/>
        <end position="344"/>
    </location>
</feature>
<evidence type="ECO:0000259" key="6">
    <source>
        <dbReference type="PROSITE" id="PS50850"/>
    </source>
</evidence>
<evidence type="ECO:0000256" key="5">
    <source>
        <dbReference type="SAM" id="Phobius"/>
    </source>
</evidence>
<dbReference type="InterPro" id="IPR020846">
    <property type="entry name" value="MFS_dom"/>
</dbReference>
<reference evidence="7" key="1">
    <citation type="submission" date="2020-08" db="EMBL/GenBank/DDBJ databases">
        <title>Whole genome shotgun sequence of Actinocatenispora sera NBRC 101916.</title>
        <authorList>
            <person name="Komaki H."/>
            <person name="Tamura T."/>
        </authorList>
    </citation>
    <scope>NUCLEOTIDE SEQUENCE</scope>
    <source>
        <strain evidence="7">NBRC 101916</strain>
    </source>
</reference>
<dbReference type="RefSeq" id="WP_051802150.1">
    <property type="nucleotide sequence ID" value="NZ_AP023354.1"/>
</dbReference>
<sequence length="445" mass="47715">MSVEADAVLDDGAERRRYWKWTAVAGMASYIDAGSIVAGSVGLSLWTHKFGLTDSTVGLLGAFSSNAISAGIGALIGGWICDRFGRKKIYTWDLLLYAFGILWIICAVNTWMLFVGYILAGLAVGADVPASWTLITELAPARTRGRLGGLAQVLWNLGPVVTLLLSLALSSLGMLGVRLVFIHLLLVAVVTWVLRHGVSESARWQQATRASTPDRAGGGARIAALFTRRGTTALLFCIGMYGVWNLFAGTNGFYFPYLLSTFGAQSQAASVGLQCLSFGLTVIGTLLVYMPFNDRVNRRVLLGVSVVLQFVGMGLFVVLPLNLPVALAYVLLIGFGSGFGQQHFFQLWSGELFPTVLRSTAQGFTFAVVRIGLGIWSFFVPLITANAGFRYLALILVILQAVSGLIGVIFGPRTAGQTLEQIEASRGWRSEPAADGDPVTEKGMA</sequence>
<dbReference type="KEGG" id="aser:Asera_44400"/>
<dbReference type="InterPro" id="IPR011701">
    <property type="entry name" value="MFS"/>
</dbReference>
<feature type="transmembrane region" description="Helical" evidence="5">
    <location>
        <begin position="21"/>
        <end position="46"/>
    </location>
</feature>
<proteinExistence type="predicted"/>
<evidence type="ECO:0000256" key="1">
    <source>
        <dbReference type="ARBA" id="ARBA00004651"/>
    </source>
</evidence>
<dbReference type="Pfam" id="PF07690">
    <property type="entry name" value="MFS_1"/>
    <property type="match status" value="1"/>
</dbReference>
<dbReference type="EMBL" id="AP023354">
    <property type="protein sequence ID" value="BCJ30332.1"/>
    <property type="molecule type" value="Genomic_DNA"/>
</dbReference>
<accession>A0A810L6S6</accession>
<feature type="transmembrane region" description="Helical" evidence="5">
    <location>
        <begin position="389"/>
        <end position="410"/>
    </location>
</feature>
<evidence type="ECO:0000256" key="2">
    <source>
        <dbReference type="ARBA" id="ARBA00022692"/>
    </source>
</evidence>
<dbReference type="SUPFAM" id="SSF103473">
    <property type="entry name" value="MFS general substrate transporter"/>
    <property type="match status" value="1"/>
</dbReference>